<proteinExistence type="inferred from homology"/>
<feature type="signal peptide" evidence="3">
    <location>
        <begin position="1"/>
        <end position="17"/>
    </location>
</feature>
<sequence length="136" mass="15332">MKALIPLALLFAGSASAGSLALDNNVRILTLNGEPVESYSRQFNLGEGTQVISVRYDALFETSSEHHDFVRSGIQVIKFEAESGQQYMISAPKLRWEQARDYAEDPSFNLTNSRGENIDHRMWSRDELLVELLGRQ</sequence>
<evidence type="ECO:0000313" key="4">
    <source>
        <dbReference type="EMBL" id="SHH18683.1"/>
    </source>
</evidence>
<evidence type="ECO:0008006" key="6">
    <source>
        <dbReference type="Google" id="ProtNLM"/>
    </source>
</evidence>
<evidence type="ECO:0000256" key="3">
    <source>
        <dbReference type="SAM" id="SignalP"/>
    </source>
</evidence>
<dbReference type="Pfam" id="PF09829">
    <property type="entry name" value="DUF2057"/>
    <property type="match status" value="1"/>
</dbReference>
<name>A0A1M5QYR9_9GAMM</name>
<dbReference type="PANTHER" id="PTHR38108:SF1">
    <property type="entry name" value="UPF0319 PROTEIN YCCT"/>
    <property type="match status" value="1"/>
</dbReference>
<evidence type="ECO:0000313" key="5">
    <source>
        <dbReference type="Proteomes" id="UP000184268"/>
    </source>
</evidence>
<dbReference type="AlphaFoldDB" id="A0A1M5QYR9"/>
<evidence type="ECO:0000256" key="2">
    <source>
        <dbReference type="ARBA" id="ARBA00022729"/>
    </source>
</evidence>
<reference evidence="4 5" key="1">
    <citation type="submission" date="2016-11" db="EMBL/GenBank/DDBJ databases">
        <authorList>
            <person name="Jaros S."/>
            <person name="Januszkiewicz K."/>
            <person name="Wedrychowicz H."/>
        </authorList>
    </citation>
    <scope>NUCLEOTIDE SEQUENCE [LARGE SCALE GENOMIC DNA]</scope>
    <source>
        <strain evidence="4 5">DSM 16917</strain>
    </source>
</reference>
<comment type="similarity">
    <text evidence="1">Belongs to the UPF0319 family.</text>
</comment>
<dbReference type="PANTHER" id="PTHR38108">
    <property type="entry name" value="UPF0319 PROTEIN YCCT"/>
    <property type="match status" value="1"/>
</dbReference>
<gene>
    <name evidence="4" type="ORF">SAMN02745129_1396</name>
</gene>
<dbReference type="EMBL" id="FQXG01000002">
    <property type="protein sequence ID" value="SHH18683.1"/>
    <property type="molecule type" value="Genomic_DNA"/>
</dbReference>
<dbReference type="STRING" id="299255.SAMN02745129_1396"/>
<keyword evidence="5" id="KW-1185">Reference proteome</keyword>
<dbReference type="RefSeq" id="WP_067657988.1">
    <property type="nucleotide sequence ID" value="NZ_FQXG01000002.1"/>
</dbReference>
<dbReference type="OrthoDB" id="6402633at2"/>
<dbReference type="Proteomes" id="UP000184268">
    <property type="component" value="Unassembled WGS sequence"/>
</dbReference>
<feature type="chain" id="PRO_5009913312" description="DUF2057 domain-containing protein" evidence="3">
    <location>
        <begin position="18"/>
        <end position="136"/>
    </location>
</feature>
<accession>A0A1M5QYR9</accession>
<evidence type="ECO:0000256" key="1">
    <source>
        <dbReference type="ARBA" id="ARBA00008490"/>
    </source>
</evidence>
<dbReference type="InterPro" id="IPR018635">
    <property type="entry name" value="UPF0319"/>
</dbReference>
<protein>
    <recommendedName>
        <fullName evidence="6">DUF2057 domain-containing protein</fullName>
    </recommendedName>
</protein>
<organism evidence="4 5">
    <name type="scientific">Ferrimonas marina</name>
    <dbReference type="NCBI Taxonomy" id="299255"/>
    <lineage>
        <taxon>Bacteria</taxon>
        <taxon>Pseudomonadati</taxon>
        <taxon>Pseudomonadota</taxon>
        <taxon>Gammaproteobacteria</taxon>
        <taxon>Alteromonadales</taxon>
        <taxon>Ferrimonadaceae</taxon>
        <taxon>Ferrimonas</taxon>
    </lineage>
</organism>
<keyword evidence="2 3" id="KW-0732">Signal</keyword>